<dbReference type="CDD" id="cd13180">
    <property type="entry name" value="RanBD_RanBP3"/>
    <property type="match status" value="1"/>
</dbReference>
<organism evidence="5 6">
    <name type="scientific">Tilletia horrida</name>
    <dbReference type="NCBI Taxonomy" id="155126"/>
    <lineage>
        <taxon>Eukaryota</taxon>
        <taxon>Fungi</taxon>
        <taxon>Dikarya</taxon>
        <taxon>Basidiomycota</taxon>
        <taxon>Ustilaginomycotina</taxon>
        <taxon>Exobasidiomycetes</taxon>
        <taxon>Tilletiales</taxon>
        <taxon>Tilletiaceae</taxon>
        <taxon>Tilletia</taxon>
    </lineage>
</organism>
<feature type="compositionally biased region" description="Low complexity" evidence="3">
    <location>
        <begin position="188"/>
        <end position="201"/>
    </location>
</feature>
<feature type="compositionally biased region" description="Basic and acidic residues" evidence="3">
    <location>
        <begin position="209"/>
        <end position="224"/>
    </location>
</feature>
<dbReference type="Gene3D" id="2.30.29.30">
    <property type="entry name" value="Pleckstrin-homology domain (PH domain)/Phosphotyrosine-binding domain (PTB)"/>
    <property type="match status" value="1"/>
</dbReference>
<evidence type="ECO:0000256" key="2">
    <source>
        <dbReference type="ARBA" id="ARBA00023242"/>
    </source>
</evidence>
<comment type="caution">
    <text evidence="5">The sequence shown here is derived from an EMBL/GenBank/DDBJ whole genome shotgun (WGS) entry which is preliminary data.</text>
</comment>
<feature type="region of interest" description="Disordered" evidence="3">
    <location>
        <begin position="171"/>
        <end position="238"/>
    </location>
</feature>
<dbReference type="InterPro" id="IPR011993">
    <property type="entry name" value="PH-like_dom_sf"/>
</dbReference>
<evidence type="ECO:0000256" key="3">
    <source>
        <dbReference type="SAM" id="MobiDB-lite"/>
    </source>
</evidence>
<dbReference type="PANTHER" id="PTHR23138">
    <property type="entry name" value="RAN BINDING PROTEIN"/>
    <property type="match status" value="1"/>
</dbReference>
<feature type="compositionally biased region" description="Low complexity" evidence="3">
    <location>
        <begin position="517"/>
        <end position="530"/>
    </location>
</feature>
<feature type="region of interest" description="Disordered" evidence="3">
    <location>
        <begin position="497"/>
        <end position="530"/>
    </location>
</feature>
<comment type="subcellular location">
    <subcellularLocation>
        <location evidence="1">Nucleus</location>
    </subcellularLocation>
</comment>
<dbReference type="SMART" id="SM00160">
    <property type="entry name" value="RanBD"/>
    <property type="match status" value="1"/>
</dbReference>
<dbReference type="SUPFAM" id="SSF50729">
    <property type="entry name" value="PH domain-like"/>
    <property type="match status" value="1"/>
</dbReference>
<dbReference type="InterPro" id="IPR045255">
    <property type="entry name" value="RanBP1-like"/>
</dbReference>
<feature type="compositionally biased region" description="Low complexity" evidence="3">
    <location>
        <begin position="127"/>
        <end position="155"/>
    </location>
</feature>
<accession>A0AAN6JS67</accession>
<dbReference type="Proteomes" id="UP001176517">
    <property type="component" value="Unassembled WGS sequence"/>
</dbReference>
<sequence>MTGPSSPTTSADDHARRKRDRESDASSQLPTTPSETLPAKKNRLELGDGPEGNDFAAFDRENPNGSNAQAVRHISQKVNELSWEERQKLGQSPTLPDSNHGENATGSETPAIGTEDNTAGANAQAGTETETPTSPNAPAAPAATSSTKGTAFGAGAAKTMRSQLSFNAFASTSNPFSNKVTGPSIFDSASSKVSTPSKSSSEPQDEEAKESSDLKDVPEDKASKAPEASASKSTSAFASSSAVSSSGLGASMKKTPQLSFNAFSSASSPFSSGRFSATTGSAFGGASSKASAFSQPSSSQKEETGQTSWLSPANAQQDSKAGPEGSASTEASSSDAGDDPADDVRSDNIIPFQRRADEDSSAVKATDRTTGEESEKTIFSTRAKLYEMQEGGDWKERGLGTFKCNVPNEAVGGLFGAGRGASGPGTGKRRSAARLLMRTDGVLRVILNVTLFPGMSITHAQERFVRFGVYEDGKLVNLALKVSQNKVAEELYETIQSRIPPPQYSEQKAEAERAGKSSTGSAASQSGSSQ</sequence>
<feature type="compositionally biased region" description="Polar residues" evidence="3">
    <location>
        <begin position="89"/>
        <end position="108"/>
    </location>
</feature>
<dbReference type="InterPro" id="IPR000156">
    <property type="entry name" value="Ran_bind_dom"/>
</dbReference>
<feature type="compositionally biased region" description="Polar residues" evidence="3">
    <location>
        <begin position="305"/>
        <end position="319"/>
    </location>
</feature>
<gene>
    <name evidence="5" type="ORF">OC846_002382</name>
</gene>
<keyword evidence="6" id="KW-1185">Reference proteome</keyword>
<feature type="compositionally biased region" description="Low complexity" evidence="3">
    <location>
        <begin position="262"/>
        <end position="299"/>
    </location>
</feature>
<dbReference type="EMBL" id="JAPDMZ010000046">
    <property type="protein sequence ID" value="KAK0553724.1"/>
    <property type="molecule type" value="Genomic_DNA"/>
</dbReference>
<feature type="compositionally biased region" description="Polar residues" evidence="3">
    <location>
        <begin position="25"/>
        <end position="35"/>
    </location>
</feature>
<proteinExistence type="predicted"/>
<feature type="compositionally biased region" description="Polar residues" evidence="3">
    <location>
        <begin position="115"/>
        <end position="126"/>
    </location>
</feature>
<evidence type="ECO:0000313" key="6">
    <source>
        <dbReference type="Proteomes" id="UP001176517"/>
    </source>
</evidence>
<dbReference type="GO" id="GO:0005634">
    <property type="term" value="C:nucleus"/>
    <property type="evidence" value="ECO:0007669"/>
    <property type="project" value="UniProtKB-SubCell"/>
</dbReference>
<feature type="region of interest" description="Disordered" evidence="3">
    <location>
        <begin position="262"/>
        <end position="376"/>
    </location>
</feature>
<dbReference type="AlphaFoldDB" id="A0AAN6JS67"/>
<feature type="domain" description="RanBD1" evidence="4">
    <location>
        <begin position="345"/>
        <end position="457"/>
    </location>
</feature>
<keyword evidence="2" id="KW-0539">Nucleus</keyword>
<feature type="compositionally biased region" description="Polar residues" evidence="3">
    <location>
        <begin position="171"/>
        <end position="181"/>
    </location>
</feature>
<feature type="compositionally biased region" description="Low complexity" evidence="3">
    <location>
        <begin position="225"/>
        <end position="238"/>
    </location>
</feature>
<feature type="compositionally biased region" description="Polar residues" evidence="3">
    <location>
        <begin position="1"/>
        <end position="10"/>
    </location>
</feature>
<evidence type="ECO:0000256" key="1">
    <source>
        <dbReference type="ARBA" id="ARBA00004123"/>
    </source>
</evidence>
<feature type="region of interest" description="Disordered" evidence="3">
    <location>
        <begin position="1"/>
        <end position="155"/>
    </location>
</feature>
<feature type="compositionally biased region" description="Basic and acidic residues" evidence="3">
    <location>
        <begin position="11"/>
        <end position="24"/>
    </location>
</feature>
<dbReference type="PROSITE" id="PS50196">
    <property type="entry name" value="RANBD1"/>
    <property type="match status" value="1"/>
</dbReference>
<dbReference type="PANTHER" id="PTHR23138:SF142">
    <property type="entry name" value="RAN-BINDING PROTEIN 3B-RELATED"/>
    <property type="match status" value="1"/>
</dbReference>
<name>A0AAN6JS67_9BASI</name>
<protein>
    <recommendedName>
        <fullName evidence="4">RanBD1 domain-containing protein</fullName>
    </recommendedName>
</protein>
<reference evidence="5" key="1">
    <citation type="journal article" date="2023" name="PhytoFront">
        <title>Draft Genome Resources of Seven Strains of Tilletia horrida, Causal Agent of Kernel Smut of Rice.</title>
        <authorList>
            <person name="Khanal S."/>
            <person name="Antony Babu S."/>
            <person name="Zhou X.G."/>
        </authorList>
    </citation>
    <scope>NUCLEOTIDE SEQUENCE</scope>
    <source>
        <strain evidence="5">TX6</strain>
    </source>
</reference>
<evidence type="ECO:0000259" key="4">
    <source>
        <dbReference type="PROSITE" id="PS50196"/>
    </source>
</evidence>
<dbReference type="Pfam" id="PF00638">
    <property type="entry name" value="Ran_BP1"/>
    <property type="match status" value="2"/>
</dbReference>
<evidence type="ECO:0000313" key="5">
    <source>
        <dbReference type="EMBL" id="KAK0553724.1"/>
    </source>
</evidence>
<feature type="compositionally biased region" description="Basic and acidic residues" evidence="3">
    <location>
        <begin position="365"/>
        <end position="376"/>
    </location>
</feature>